<dbReference type="AlphaFoldDB" id="A0A2I1CNQ1"/>
<proteinExistence type="predicted"/>
<dbReference type="VEuPathDB" id="FungiDB:P174DRAFT_509267"/>
<sequence>MTIHLPLEIHTQIFNILLEDLYDPEHPQEAFKLRLISKSIQGILDPVLYRKIKTPSDNGVRILCRTIIPRPQLAAQVEEIHLEEGEWSESDEEEEDEEEEDEEEEDEEEEDEEEEDEEEEENTDAESDSGSDLKVQRARMRQESKLLAGAADHLKDRFTSDPSRSVALKKNNLSWLTRSTHKTRKWLLLFQLSNLKSLTLETHTDTFTNMALFLRLPRLEELDFAVLAHSVDRPPCLNYAPPEEILESIIRHTDRLKSLRFEDMSGTVCFPVQHDAPKLKRILEKYVAETLTYLSICLCNNDEKDWREDQEFSYITGHFGSMKKFTRLKGLIMQLEVLLGKTNDNDGLRLKDVLPSQLEYFTGLNLPGYEADSIWDEEHYILQFKDLAEAVMRDGRVFPSLESVKMHLHRKDYFSTDKECIMKEQYNDGVLGDSRIYFGFVRGPYADDGPGPG</sequence>
<feature type="compositionally biased region" description="Acidic residues" evidence="1">
    <location>
        <begin position="85"/>
        <end position="129"/>
    </location>
</feature>
<dbReference type="GeneID" id="36538872"/>
<dbReference type="EMBL" id="MSZS01000001">
    <property type="protein sequence ID" value="PKX99250.1"/>
    <property type="molecule type" value="Genomic_DNA"/>
</dbReference>
<protein>
    <submittedName>
        <fullName evidence="2">Uncharacterized protein</fullName>
    </submittedName>
</protein>
<feature type="region of interest" description="Disordered" evidence="1">
    <location>
        <begin position="82"/>
        <end position="139"/>
    </location>
</feature>
<dbReference type="OMA" id="QHDAPKL"/>
<keyword evidence="3" id="KW-1185">Reference proteome</keyword>
<comment type="caution">
    <text evidence="2">The sequence shown here is derived from an EMBL/GenBank/DDBJ whole genome shotgun (WGS) entry which is preliminary data.</text>
</comment>
<reference evidence="3" key="1">
    <citation type="journal article" date="2018" name="Proc. Natl. Acad. Sci. U.S.A.">
        <title>Linking secondary metabolites to gene clusters through genome sequencing of six diverse Aspergillus species.</title>
        <authorList>
            <person name="Kaerboelling I."/>
            <person name="Vesth T.C."/>
            <person name="Frisvad J.C."/>
            <person name="Nybo J.L."/>
            <person name="Theobald S."/>
            <person name="Kuo A."/>
            <person name="Bowyer P."/>
            <person name="Matsuda Y."/>
            <person name="Mondo S."/>
            <person name="Lyhne E.K."/>
            <person name="Kogle M.E."/>
            <person name="Clum A."/>
            <person name="Lipzen A."/>
            <person name="Salamov A."/>
            <person name="Ngan C.Y."/>
            <person name="Daum C."/>
            <person name="Chiniquy J."/>
            <person name="Barry K."/>
            <person name="LaButti K."/>
            <person name="Haridas S."/>
            <person name="Simmons B.A."/>
            <person name="Magnuson J.K."/>
            <person name="Mortensen U.H."/>
            <person name="Larsen T.O."/>
            <person name="Grigoriev I.V."/>
            <person name="Baker S.E."/>
            <person name="Andersen M.R."/>
        </authorList>
    </citation>
    <scope>NUCLEOTIDE SEQUENCE [LARGE SCALE GENOMIC DNA]</scope>
    <source>
        <strain evidence="3">IBT 16806</strain>
    </source>
</reference>
<dbReference type="Proteomes" id="UP000234474">
    <property type="component" value="Unassembled WGS sequence"/>
</dbReference>
<gene>
    <name evidence="2" type="ORF">P174DRAFT_509267</name>
</gene>
<evidence type="ECO:0000313" key="2">
    <source>
        <dbReference type="EMBL" id="PKX99250.1"/>
    </source>
</evidence>
<evidence type="ECO:0000313" key="3">
    <source>
        <dbReference type="Proteomes" id="UP000234474"/>
    </source>
</evidence>
<organism evidence="2 3">
    <name type="scientific">Aspergillus novofumigatus (strain IBT 16806)</name>
    <dbReference type="NCBI Taxonomy" id="1392255"/>
    <lineage>
        <taxon>Eukaryota</taxon>
        <taxon>Fungi</taxon>
        <taxon>Dikarya</taxon>
        <taxon>Ascomycota</taxon>
        <taxon>Pezizomycotina</taxon>
        <taxon>Eurotiomycetes</taxon>
        <taxon>Eurotiomycetidae</taxon>
        <taxon>Eurotiales</taxon>
        <taxon>Aspergillaceae</taxon>
        <taxon>Aspergillus</taxon>
        <taxon>Aspergillus subgen. Fumigati</taxon>
    </lineage>
</organism>
<name>A0A2I1CNQ1_ASPN1</name>
<dbReference type="RefSeq" id="XP_024687845.1">
    <property type="nucleotide sequence ID" value="XM_024831535.1"/>
</dbReference>
<dbReference type="OrthoDB" id="4475110at2759"/>
<evidence type="ECO:0000256" key="1">
    <source>
        <dbReference type="SAM" id="MobiDB-lite"/>
    </source>
</evidence>
<accession>A0A2I1CNQ1</accession>